<dbReference type="Gene3D" id="3.20.20.190">
    <property type="entry name" value="Phosphatidylinositol (PI) phosphodiesterase"/>
    <property type="match status" value="1"/>
</dbReference>
<dbReference type="InterPro" id="IPR017946">
    <property type="entry name" value="PLC-like_Pdiesterase_TIM-brl"/>
</dbReference>
<keyword evidence="3" id="KW-1185">Reference proteome</keyword>
<dbReference type="Pfam" id="PF03009">
    <property type="entry name" value="GDPD"/>
    <property type="match status" value="1"/>
</dbReference>
<dbReference type="PANTHER" id="PTHR43805">
    <property type="entry name" value="GLYCEROPHOSPHORYL DIESTER PHOSPHODIESTERASE"/>
    <property type="match status" value="1"/>
</dbReference>
<feature type="domain" description="GP-PDE" evidence="1">
    <location>
        <begin position="1"/>
        <end position="238"/>
    </location>
</feature>
<gene>
    <name evidence="2" type="ORF">ACFQDO_02360</name>
</gene>
<evidence type="ECO:0000313" key="3">
    <source>
        <dbReference type="Proteomes" id="UP001596189"/>
    </source>
</evidence>
<proteinExistence type="predicted"/>
<dbReference type="PROSITE" id="PS51704">
    <property type="entry name" value="GP_PDE"/>
    <property type="match status" value="1"/>
</dbReference>
<dbReference type="InterPro" id="IPR030395">
    <property type="entry name" value="GP_PDE_dom"/>
</dbReference>
<dbReference type="RefSeq" id="WP_345717335.1">
    <property type="nucleotide sequence ID" value="NZ_BAABFP010000005.1"/>
</dbReference>
<reference evidence="3" key="1">
    <citation type="journal article" date="2019" name="Int. J. Syst. Evol. Microbiol.">
        <title>The Global Catalogue of Microorganisms (GCM) 10K type strain sequencing project: providing services to taxonomists for standard genome sequencing and annotation.</title>
        <authorList>
            <consortium name="The Broad Institute Genomics Platform"/>
            <consortium name="The Broad Institute Genome Sequencing Center for Infectious Disease"/>
            <person name="Wu L."/>
            <person name="Ma J."/>
        </authorList>
    </citation>
    <scope>NUCLEOTIDE SEQUENCE [LARGE SCALE GENOMIC DNA]</scope>
    <source>
        <strain evidence="3">KACC 14249</strain>
    </source>
</reference>
<organism evidence="2 3">
    <name type="scientific">Angustibacter luteus</name>
    <dbReference type="NCBI Taxonomy" id="658456"/>
    <lineage>
        <taxon>Bacteria</taxon>
        <taxon>Bacillati</taxon>
        <taxon>Actinomycetota</taxon>
        <taxon>Actinomycetes</taxon>
        <taxon>Kineosporiales</taxon>
        <taxon>Kineosporiaceae</taxon>
    </lineage>
</organism>
<dbReference type="Proteomes" id="UP001596189">
    <property type="component" value="Unassembled WGS sequence"/>
</dbReference>
<dbReference type="SUPFAM" id="SSF51695">
    <property type="entry name" value="PLC-like phosphodiesterases"/>
    <property type="match status" value="1"/>
</dbReference>
<dbReference type="PANTHER" id="PTHR43805:SF1">
    <property type="entry name" value="GP-PDE DOMAIN-CONTAINING PROTEIN"/>
    <property type="match status" value="1"/>
</dbReference>
<protein>
    <submittedName>
        <fullName evidence="2">Glycerophosphodiester phosphodiesterase</fullName>
    </submittedName>
</protein>
<evidence type="ECO:0000313" key="2">
    <source>
        <dbReference type="EMBL" id="MFC6005961.1"/>
    </source>
</evidence>
<dbReference type="EMBL" id="JBHSRD010000002">
    <property type="protein sequence ID" value="MFC6005961.1"/>
    <property type="molecule type" value="Genomic_DNA"/>
</dbReference>
<evidence type="ECO:0000259" key="1">
    <source>
        <dbReference type="PROSITE" id="PS51704"/>
    </source>
</evidence>
<dbReference type="CDD" id="cd08561">
    <property type="entry name" value="GDPD_cytoplasmic_ScUgpQ2_like"/>
    <property type="match status" value="1"/>
</dbReference>
<comment type="caution">
    <text evidence="2">The sequence shown here is derived from an EMBL/GenBank/DDBJ whole genome shotgun (WGS) entry which is preliminary data.</text>
</comment>
<accession>A0ABW1J9P5</accession>
<sequence>MAHRGFSLDGLENTMPAFAAAVGLGMTHVETDVHATRDGVVVAFHDAVLDRVSDGHGAIADLTWADLQTVRVGGSQVVPRLADLLDTWPDLRVNIDVKAWPAVQPLAAVVDGATARHRVCVTSFDDRRSAAVRALLGPEVATSPGRRGVVRWRFASWLPGPLGVRLARPRGAGVVAYQVPASAGPLPVVTTRTLDVAHRLGLQVHVWTVNEAHEMHRLLDLGVDGLITDRSDTLRDVLRDRGAARA</sequence>
<name>A0ABW1J9P5_9ACTN</name>